<reference evidence="1" key="1">
    <citation type="submission" date="2023-07" db="EMBL/GenBank/DDBJ databases">
        <title>Genome content predicts the carbon catabolic preferences of heterotrophic bacteria.</title>
        <authorList>
            <person name="Gralka M."/>
        </authorList>
    </citation>
    <scope>NUCLEOTIDE SEQUENCE</scope>
    <source>
        <strain evidence="1">F2M12</strain>
    </source>
</reference>
<dbReference type="RefSeq" id="WP_156454626.1">
    <property type="nucleotide sequence ID" value="NZ_CP015345.1"/>
</dbReference>
<dbReference type="Proteomes" id="UP001170717">
    <property type="component" value="Unassembled WGS sequence"/>
</dbReference>
<proteinExistence type="predicted"/>
<accession>A0AAW7Z4M6</accession>
<sequence>MSLQNNNLQKLMIVCQQMVQKGTSPSVALLRAKAPFKASVTEAIEAIKHFNAANGASDPASINGKDVETIVSLSKRVAVLEQQMTMLQQRLEASIK</sequence>
<organism evidence="1 2">
    <name type="scientific">Alteromonas stellipolaris</name>
    <dbReference type="NCBI Taxonomy" id="233316"/>
    <lineage>
        <taxon>Bacteria</taxon>
        <taxon>Pseudomonadati</taxon>
        <taxon>Pseudomonadota</taxon>
        <taxon>Gammaproteobacteria</taxon>
        <taxon>Alteromonadales</taxon>
        <taxon>Alteromonadaceae</taxon>
        <taxon>Alteromonas/Salinimonas group</taxon>
        <taxon>Alteromonas</taxon>
    </lineage>
</organism>
<gene>
    <name evidence="1" type="ORF">Q4527_18805</name>
</gene>
<name>A0AAW7Z4M6_9ALTE</name>
<evidence type="ECO:0000313" key="2">
    <source>
        <dbReference type="Proteomes" id="UP001170717"/>
    </source>
</evidence>
<dbReference type="AlphaFoldDB" id="A0AAW7Z4M6"/>
<protein>
    <submittedName>
        <fullName evidence="1">Uncharacterized protein</fullName>
    </submittedName>
</protein>
<evidence type="ECO:0000313" key="1">
    <source>
        <dbReference type="EMBL" id="MDO6579456.1"/>
    </source>
</evidence>
<dbReference type="EMBL" id="JAUOQI010000020">
    <property type="protein sequence ID" value="MDO6579456.1"/>
    <property type="molecule type" value="Genomic_DNA"/>
</dbReference>
<comment type="caution">
    <text evidence="1">The sequence shown here is derived from an EMBL/GenBank/DDBJ whole genome shotgun (WGS) entry which is preliminary data.</text>
</comment>